<dbReference type="EMBL" id="DSUH01000370">
    <property type="protein sequence ID" value="HGU34355.1"/>
    <property type="molecule type" value="Genomic_DNA"/>
</dbReference>
<dbReference type="NCBIfam" id="TIGR01870">
    <property type="entry name" value="cas_TM1810_Csm2"/>
    <property type="match status" value="1"/>
</dbReference>
<comment type="function">
    <text evidence="1">This subunit may be involved in monitoring complementarity of crRNA and target RNA.</text>
</comment>
<gene>
    <name evidence="7" type="primary">csm2</name>
    <name evidence="7" type="ORF">ENS29_16140</name>
</gene>
<evidence type="ECO:0000256" key="1">
    <source>
        <dbReference type="ARBA" id="ARBA00003640"/>
    </source>
</evidence>
<protein>
    <recommendedName>
        <fullName evidence="3">CRISPR system Cms protein Csm2</fullName>
    </recommendedName>
    <alternativeName>
        <fullName evidence="6">CRISPR type III A-associated protein Csm2</fullName>
    </alternativeName>
</protein>
<dbReference type="GO" id="GO:0051607">
    <property type="term" value="P:defense response to virus"/>
    <property type="evidence" value="ECO:0007669"/>
    <property type="project" value="UniProtKB-KW"/>
</dbReference>
<evidence type="ECO:0000256" key="6">
    <source>
        <dbReference type="ARBA" id="ARBA00031723"/>
    </source>
</evidence>
<reference evidence="7" key="1">
    <citation type="journal article" date="2020" name="mSystems">
        <title>Genome- and Community-Level Interaction Insights into Carbon Utilization and Element Cycling Functions of Hydrothermarchaeota in Hydrothermal Sediment.</title>
        <authorList>
            <person name="Zhou Z."/>
            <person name="Liu Y."/>
            <person name="Xu W."/>
            <person name="Pan J."/>
            <person name="Luo Z.H."/>
            <person name="Li M."/>
        </authorList>
    </citation>
    <scope>NUCLEOTIDE SEQUENCE [LARGE SCALE GENOMIC DNA]</scope>
    <source>
        <strain evidence="7">SpSt-477</strain>
    </source>
</reference>
<evidence type="ECO:0000256" key="5">
    <source>
        <dbReference type="ARBA" id="ARBA00023118"/>
    </source>
</evidence>
<keyword evidence="4" id="KW-0694">RNA-binding</keyword>
<dbReference type="CDD" id="cd09647">
    <property type="entry name" value="Csm2_III-A"/>
    <property type="match status" value="1"/>
</dbReference>
<evidence type="ECO:0000256" key="3">
    <source>
        <dbReference type="ARBA" id="ARBA00016118"/>
    </source>
</evidence>
<dbReference type="InterPro" id="IPR010149">
    <property type="entry name" value="CRISPR-assoc_prot_Csm2_III-A"/>
</dbReference>
<dbReference type="GO" id="GO:0003723">
    <property type="term" value="F:RNA binding"/>
    <property type="evidence" value="ECO:0007669"/>
    <property type="project" value="UniProtKB-KW"/>
</dbReference>
<comment type="similarity">
    <text evidence="2">Belongs to the CRISPR-associated Csm2 family.</text>
</comment>
<proteinExistence type="inferred from homology"/>
<comment type="caution">
    <text evidence="7">The sequence shown here is derived from an EMBL/GenBank/DDBJ whole genome shotgun (WGS) entry which is preliminary data.</text>
</comment>
<accession>A0A7C4W159</accession>
<dbReference type="AlphaFoldDB" id="A0A7C4W159"/>
<organism evidence="7">
    <name type="scientific">Desulfatirhabdium butyrativorans</name>
    <dbReference type="NCBI Taxonomy" id="340467"/>
    <lineage>
        <taxon>Bacteria</taxon>
        <taxon>Pseudomonadati</taxon>
        <taxon>Thermodesulfobacteriota</taxon>
        <taxon>Desulfobacteria</taxon>
        <taxon>Desulfobacterales</taxon>
        <taxon>Desulfatirhabdiaceae</taxon>
        <taxon>Desulfatirhabdium</taxon>
    </lineage>
</organism>
<keyword evidence="5" id="KW-0051">Antiviral defense</keyword>
<evidence type="ECO:0000256" key="4">
    <source>
        <dbReference type="ARBA" id="ARBA00022884"/>
    </source>
</evidence>
<sequence length="166" mass="19225">MMQSHSSFNKTIAHKNSNYPSTQQELLSDLPSNQKLQEMLDGKDPQGIVRYAERIAERSVKSPNSLNTSQIRNIYGYVKKLELAQDKIDVVGKLVLIKPKLAYAIGRNPRVDGLKILQKVLGDAVDMIDSNTEIRFQNFCRFFEAILAYHKYYDEMEKQQKSERRR</sequence>
<name>A0A7C4W159_9BACT</name>
<evidence type="ECO:0000256" key="2">
    <source>
        <dbReference type="ARBA" id="ARBA00006896"/>
    </source>
</evidence>
<evidence type="ECO:0000313" key="7">
    <source>
        <dbReference type="EMBL" id="HGU34355.1"/>
    </source>
</evidence>
<dbReference type="Pfam" id="PF03750">
    <property type="entry name" value="Csm2_III-A"/>
    <property type="match status" value="1"/>
</dbReference>